<gene>
    <name evidence="1" type="ORF">ERUC_LOCUS43219</name>
</gene>
<dbReference type="AlphaFoldDB" id="A0ABC8M4I6"/>
<keyword evidence="2" id="KW-1185">Reference proteome</keyword>
<comment type="caution">
    <text evidence="1">The sequence shown here is derived from an EMBL/GenBank/DDBJ whole genome shotgun (WGS) entry which is preliminary data.</text>
</comment>
<accession>A0ABC8M4I6</accession>
<proteinExistence type="predicted"/>
<evidence type="ECO:0000313" key="1">
    <source>
        <dbReference type="EMBL" id="CAH8390736.1"/>
    </source>
</evidence>
<organism evidence="1 2">
    <name type="scientific">Eruca vesicaria subsp. sativa</name>
    <name type="common">Garden rocket</name>
    <name type="synonym">Eruca sativa</name>
    <dbReference type="NCBI Taxonomy" id="29727"/>
    <lineage>
        <taxon>Eukaryota</taxon>
        <taxon>Viridiplantae</taxon>
        <taxon>Streptophyta</taxon>
        <taxon>Embryophyta</taxon>
        <taxon>Tracheophyta</taxon>
        <taxon>Spermatophyta</taxon>
        <taxon>Magnoliopsida</taxon>
        <taxon>eudicotyledons</taxon>
        <taxon>Gunneridae</taxon>
        <taxon>Pentapetalae</taxon>
        <taxon>rosids</taxon>
        <taxon>malvids</taxon>
        <taxon>Brassicales</taxon>
        <taxon>Brassicaceae</taxon>
        <taxon>Brassiceae</taxon>
        <taxon>Eruca</taxon>
    </lineage>
</organism>
<dbReference type="EMBL" id="CAKOAT010915153">
    <property type="protein sequence ID" value="CAH8390736.1"/>
    <property type="molecule type" value="Genomic_DNA"/>
</dbReference>
<evidence type="ECO:0000313" key="2">
    <source>
        <dbReference type="Proteomes" id="UP001642260"/>
    </source>
</evidence>
<sequence>MFETWFKPTGRKRVNNYFYLWYIEVIKLALEEDDLAMLNASQFSQVMQMGIHTFSVMFLHYILTRQLVTEKDSISGGSL</sequence>
<dbReference type="Proteomes" id="UP001642260">
    <property type="component" value="Unassembled WGS sequence"/>
</dbReference>
<reference evidence="1 2" key="1">
    <citation type="submission" date="2022-03" db="EMBL/GenBank/DDBJ databases">
        <authorList>
            <person name="Macdonald S."/>
            <person name="Ahmed S."/>
            <person name="Newling K."/>
        </authorList>
    </citation>
    <scope>NUCLEOTIDE SEQUENCE [LARGE SCALE GENOMIC DNA]</scope>
</reference>
<protein>
    <submittedName>
        <fullName evidence="1">Uncharacterized protein</fullName>
    </submittedName>
</protein>
<name>A0ABC8M4I6_ERUVS</name>